<name>A0AAD1Y2M3_EUPCR</name>
<feature type="compositionally biased region" description="Basic and acidic residues" evidence="1">
    <location>
        <begin position="606"/>
        <end position="618"/>
    </location>
</feature>
<evidence type="ECO:0000313" key="3">
    <source>
        <dbReference type="Proteomes" id="UP001295684"/>
    </source>
</evidence>
<feature type="compositionally biased region" description="Basic and acidic residues" evidence="1">
    <location>
        <begin position="695"/>
        <end position="705"/>
    </location>
</feature>
<feature type="region of interest" description="Disordered" evidence="1">
    <location>
        <begin position="687"/>
        <end position="716"/>
    </location>
</feature>
<proteinExistence type="predicted"/>
<comment type="caution">
    <text evidence="2">The sequence shown here is derived from an EMBL/GenBank/DDBJ whole genome shotgun (WGS) entry which is preliminary data.</text>
</comment>
<gene>
    <name evidence="2" type="ORF">ECRASSUSDP1_LOCUS25760</name>
</gene>
<reference evidence="2" key="1">
    <citation type="submission" date="2023-07" db="EMBL/GenBank/DDBJ databases">
        <authorList>
            <consortium name="AG Swart"/>
            <person name="Singh M."/>
            <person name="Singh A."/>
            <person name="Seah K."/>
            <person name="Emmerich C."/>
        </authorList>
    </citation>
    <scope>NUCLEOTIDE SEQUENCE</scope>
    <source>
        <strain evidence="2">DP1</strain>
    </source>
</reference>
<dbReference type="AlphaFoldDB" id="A0AAD1Y2M3"/>
<sequence>MLLKEERKSSRYQNSSSESSSDPEFSFIDESTSICEKKTSDPNSFNTFFHPVDQEKSNMFQSYVMNIKASKNLCKFVKIGPSSKGLNTKMLKPKHRRAYNPVSNDTIKDGSPRPIYSKDEFKCNRNASEINLSAKPFEAQLKISQALREKVQARNRTRIRTCKSLEASKFSRWTSTTREKVLQGFIKKANKILSSQRSEFSASFNRDVFKTNTTIKTIYPTSVKKMKSSEKLSTQFDTRSNINSGIGVEKFDPKAYVTNCNTIKTIGSLKKAKSKLLNINTTSRKVATKSRAFPNKTERVPRRINHRDSSNDDIPKLLNADLYYDQSNFSSNITLKSFIKNEQKSQNECSDHNFSKMNSKNSSFASIVCKNIEKNRKSRVIHRIHQNNQIQKSIAKNIVENSLKVQKKRNKSYEGTKIPRIGTVRDKNPKRQDKLDLSNKSKEISKRKHRKKSNVLKPPTRDPKKPMKSTKNIPDKKVIPEIARTCKKRKRCYTPVVVNLKNNIHKQATSLSIRSSSQNFYRDNDQTNKERLVFDCNIFSQNGEIESNLVCEIESNTETFPSALPSSRVLPQKHKKEDDNAKIYPSEFSTFSYQPQFIRPMSNSQKDGDENTPKPELKRSQCKRFNAAQKVTNTGHSLTYIKSLPGELKMKLQNSANFTLKEIKVYSKRPEIIRNVSIISSELAKAPLRSHRSSSRIDIEDKENVKPGYTTSRMRD</sequence>
<protein>
    <submittedName>
        <fullName evidence="2">Uncharacterized protein</fullName>
    </submittedName>
</protein>
<dbReference type="EMBL" id="CAMPGE010026556">
    <property type="protein sequence ID" value="CAI2384238.1"/>
    <property type="molecule type" value="Genomic_DNA"/>
</dbReference>
<accession>A0AAD1Y2M3</accession>
<keyword evidence="3" id="KW-1185">Reference proteome</keyword>
<feature type="region of interest" description="Disordered" evidence="1">
    <location>
        <begin position="599"/>
        <end position="618"/>
    </location>
</feature>
<feature type="compositionally biased region" description="Basic and acidic residues" evidence="1">
    <location>
        <begin position="423"/>
        <end position="444"/>
    </location>
</feature>
<feature type="region of interest" description="Disordered" evidence="1">
    <location>
        <begin position="1"/>
        <end position="26"/>
    </location>
</feature>
<organism evidence="2 3">
    <name type="scientific">Euplotes crassus</name>
    <dbReference type="NCBI Taxonomy" id="5936"/>
    <lineage>
        <taxon>Eukaryota</taxon>
        <taxon>Sar</taxon>
        <taxon>Alveolata</taxon>
        <taxon>Ciliophora</taxon>
        <taxon>Intramacronucleata</taxon>
        <taxon>Spirotrichea</taxon>
        <taxon>Hypotrichia</taxon>
        <taxon>Euplotida</taxon>
        <taxon>Euplotidae</taxon>
        <taxon>Moneuplotes</taxon>
    </lineage>
</organism>
<dbReference type="Proteomes" id="UP001295684">
    <property type="component" value="Unassembled WGS sequence"/>
</dbReference>
<evidence type="ECO:0000313" key="2">
    <source>
        <dbReference type="EMBL" id="CAI2384238.1"/>
    </source>
</evidence>
<evidence type="ECO:0000256" key="1">
    <source>
        <dbReference type="SAM" id="MobiDB-lite"/>
    </source>
</evidence>
<feature type="compositionally biased region" description="Low complexity" evidence="1">
    <location>
        <begin position="11"/>
        <end position="26"/>
    </location>
</feature>
<feature type="compositionally biased region" description="Basic residues" evidence="1">
    <location>
        <begin position="445"/>
        <end position="454"/>
    </location>
</feature>
<feature type="region of interest" description="Disordered" evidence="1">
    <location>
        <begin position="405"/>
        <end position="473"/>
    </location>
</feature>